<dbReference type="PANTHER" id="PTHR43649:SF12">
    <property type="entry name" value="DIACETYLCHITOBIOSE BINDING PROTEIN DASA"/>
    <property type="match status" value="1"/>
</dbReference>
<organism evidence="2 3">
    <name type="scientific">Micromonospora mirobrigensis</name>
    <dbReference type="NCBI Taxonomy" id="262898"/>
    <lineage>
        <taxon>Bacteria</taxon>
        <taxon>Bacillati</taxon>
        <taxon>Actinomycetota</taxon>
        <taxon>Actinomycetes</taxon>
        <taxon>Micromonosporales</taxon>
        <taxon>Micromonosporaceae</taxon>
        <taxon>Micromonospora</taxon>
    </lineage>
</organism>
<dbReference type="Pfam" id="PF01547">
    <property type="entry name" value="SBP_bac_1"/>
    <property type="match status" value="1"/>
</dbReference>
<dbReference type="PANTHER" id="PTHR43649">
    <property type="entry name" value="ARABINOSE-BINDING PROTEIN-RELATED"/>
    <property type="match status" value="1"/>
</dbReference>
<dbReference type="SUPFAM" id="SSF53850">
    <property type="entry name" value="Periplasmic binding protein-like II"/>
    <property type="match status" value="1"/>
</dbReference>
<dbReference type="PROSITE" id="PS51257">
    <property type="entry name" value="PROKAR_LIPOPROTEIN"/>
    <property type="match status" value="1"/>
</dbReference>
<evidence type="ECO:0000313" key="3">
    <source>
        <dbReference type="Proteomes" id="UP000199504"/>
    </source>
</evidence>
<feature type="chain" id="PRO_5039377370" evidence="1">
    <location>
        <begin position="31"/>
        <end position="437"/>
    </location>
</feature>
<reference evidence="3" key="1">
    <citation type="submission" date="2016-06" db="EMBL/GenBank/DDBJ databases">
        <authorList>
            <person name="Varghese N."/>
            <person name="Submissions Spin"/>
        </authorList>
    </citation>
    <scope>NUCLEOTIDE SEQUENCE [LARGE SCALE GENOMIC DNA]</scope>
    <source>
        <strain evidence="3">DSM 44830</strain>
    </source>
</reference>
<dbReference type="EMBL" id="FMCX01000002">
    <property type="protein sequence ID" value="SCE97087.1"/>
    <property type="molecule type" value="Genomic_DNA"/>
</dbReference>
<dbReference type="InterPro" id="IPR006059">
    <property type="entry name" value="SBP"/>
</dbReference>
<dbReference type="AlphaFoldDB" id="A0A1C4WLH4"/>
<evidence type="ECO:0000256" key="1">
    <source>
        <dbReference type="SAM" id="SignalP"/>
    </source>
</evidence>
<dbReference type="InterPro" id="IPR050490">
    <property type="entry name" value="Bact_solute-bd_prot1"/>
</dbReference>
<proteinExistence type="predicted"/>
<sequence>MRRTRAFAAVATAAALFLSGCGLSSGDDTAAGGGSGDKISGDVKGDITFATLALKPTFDDYITKLIGDFEAKHPGTKVNWIDLPFQGAQEKITNDAQAGTLPDVVNLNPNFAQKLEKQGVFVDMEANAADVKPTYVPGAWDAFKVPGQAGSYGLPWYLTSEVTMYNKDLYAKAGLDATTPPKTVDELLAQARQLSTAGKGQFYGWHPALENSFVPNLAKLGVPLLNDDASKWTFNTPEAVDYVTKVRDLYTSKAIAPDWLTQDHAKETEAYSAGRVALFPSGPNFLKVIGENAPAVAKATAVAPQIASADGTTNMSVMGLLVPKKSKNPATALEFAKFVSNAENQLAFAKIVTILPSTADSLKDPYFTQVSASDPTSEARKISAEQIAKAQNLTPVQWDDRTKAAVIGKIQLAVKGDLDPKTALDQAVDEANTLLAR</sequence>
<name>A0A1C4WLH4_9ACTN</name>
<dbReference type="CDD" id="cd13585">
    <property type="entry name" value="PBP2_TMBP_like"/>
    <property type="match status" value="1"/>
</dbReference>
<keyword evidence="3" id="KW-1185">Reference proteome</keyword>
<dbReference type="Gene3D" id="3.40.190.10">
    <property type="entry name" value="Periplasmic binding protein-like II"/>
    <property type="match status" value="1"/>
</dbReference>
<feature type="signal peptide" evidence="1">
    <location>
        <begin position="1"/>
        <end position="30"/>
    </location>
</feature>
<dbReference type="RefSeq" id="WP_091605693.1">
    <property type="nucleotide sequence ID" value="NZ_FMCX01000002.1"/>
</dbReference>
<evidence type="ECO:0000313" key="2">
    <source>
        <dbReference type="EMBL" id="SCE97087.1"/>
    </source>
</evidence>
<dbReference type="STRING" id="262898.GA0070564_102357"/>
<dbReference type="OrthoDB" id="4289620at2"/>
<keyword evidence="1" id="KW-0732">Signal</keyword>
<gene>
    <name evidence="2" type="ORF">GA0070564_102357</name>
</gene>
<protein>
    <submittedName>
        <fullName evidence="2">Carbohydrate ABC transporter substrate-binding protein, CUT1 family (TC 3.A.1.1.-)</fullName>
    </submittedName>
</protein>
<dbReference type="Proteomes" id="UP000199504">
    <property type="component" value="Unassembled WGS sequence"/>
</dbReference>
<accession>A0A1C4WLH4</accession>